<evidence type="ECO:0000256" key="6">
    <source>
        <dbReference type="ARBA" id="ARBA00023136"/>
    </source>
</evidence>
<feature type="transmembrane region" description="Helical" evidence="7">
    <location>
        <begin position="332"/>
        <end position="356"/>
    </location>
</feature>
<feature type="transmembrane region" description="Helical" evidence="7">
    <location>
        <begin position="401"/>
        <end position="418"/>
    </location>
</feature>
<evidence type="ECO:0000313" key="9">
    <source>
        <dbReference type="Proteomes" id="UP000061135"/>
    </source>
</evidence>
<dbReference type="Gene3D" id="1.20.1250.20">
    <property type="entry name" value="MFS general substrate transporter like domains"/>
    <property type="match status" value="1"/>
</dbReference>
<dbReference type="GO" id="GO:0005886">
    <property type="term" value="C:plasma membrane"/>
    <property type="evidence" value="ECO:0007669"/>
    <property type="project" value="UniProtKB-SubCell"/>
</dbReference>
<dbReference type="PANTHER" id="PTHR43266">
    <property type="entry name" value="MACROLIDE-EFFLUX PROTEIN"/>
    <property type="match status" value="1"/>
</dbReference>
<dbReference type="PANTHER" id="PTHR43266:SF2">
    <property type="entry name" value="MAJOR FACILITATOR SUPERFAMILY (MFS) PROFILE DOMAIN-CONTAINING PROTEIN"/>
    <property type="match status" value="1"/>
</dbReference>
<dbReference type="STRING" id="1835254.CL55_00010240"/>
<dbReference type="KEGG" id="pdq:CL55_00010240"/>
<keyword evidence="2" id="KW-0813">Transport</keyword>
<sequence>MNRSFYIIMAAQFFSSLADNALLIAAIALLVQLEAPAWMTPLLKLFFVLSYVLLAAFVGAFADSRPKGNVMFITNTIKFVGCVVMLFGSHPLLAYAIVGLGAAAYSPAKYGILTELLPPEKLVAANGWIEGLTVGSIIMGTVLGGVLISKSVSESLLGFDVPVLETGIDTAAESAIMIIMMIYVLAALINLRIPDTGARYESQKTNPIELIKDFSICFKTLWADRLGQISLAVTTLFWGAGATLQFIVIKWAQVALHMNLSQGAILQAISAFGVAGGAVYAAWRIPLRSSLKVLPYGIAMGLVVCVMAVYNSDMLPNITVLTVGKFELSLKLVPAYFLLILVGWLAGYFVVPMNALLQHRGHVLMSAGHSIAVQNFNENISVLMMLLIYSGLIWLDVPIQAVIIGFGVVVSAIMWLVIKRHAANQAEYDSMHLIGEHKH</sequence>
<feature type="transmembrane region" description="Helical" evidence="7">
    <location>
        <begin position="376"/>
        <end position="395"/>
    </location>
</feature>
<organism evidence="8 9">
    <name type="scientific">Polynucleobacter duraquae</name>
    <dbReference type="NCBI Taxonomy" id="1835254"/>
    <lineage>
        <taxon>Bacteria</taxon>
        <taxon>Pseudomonadati</taxon>
        <taxon>Pseudomonadota</taxon>
        <taxon>Betaproteobacteria</taxon>
        <taxon>Burkholderiales</taxon>
        <taxon>Burkholderiaceae</taxon>
        <taxon>Polynucleobacter</taxon>
    </lineage>
</organism>
<feature type="transmembrane region" description="Helical" evidence="7">
    <location>
        <begin position="93"/>
        <end position="113"/>
    </location>
</feature>
<keyword evidence="5 7" id="KW-1133">Transmembrane helix</keyword>
<feature type="transmembrane region" description="Helical" evidence="7">
    <location>
        <begin position="168"/>
        <end position="189"/>
    </location>
</feature>
<evidence type="ECO:0000256" key="4">
    <source>
        <dbReference type="ARBA" id="ARBA00022692"/>
    </source>
</evidence>
<feature type="transmembrane region" description="Helical" evidence="7">
    <location>
        <begin position="7"/>
        <end position="30"/>
    </location>
</feature>
<dbReference type="RefSeq" id="WP_046330154.1">
    <property type="nucleotide sequence ID" value="NZ_CP007501.1"/>
</dbReference>
<evidence type="ECO:0000256" key="2">
    <source>
        <dbReference type="ARBA" id="ARBA00022448"/>
    </source>
</evidence>
<dbReference type="GO" id="GO:0022857">
    <property type="term" value="F:transmembrane transporter activity"/>
    <property type="evidence" value="ECO:0007669"/>
    <property type="project" value="InterPro"/>
</dbReference>
<evidence type="ECO:0000256" key="5">
    <source>
        <dbReference type="ARBA" id="ARBA00022989"/>
    </source>
</evidence>
<dbReference type="OrthoDB" id="9803968at2"/>
<dbReference type="PATRIC" id="fig|576611.7.peg.1040"/>
<keyword evidence="3" id="KW-1003">Cell membrane</keyword>
<proteinExistence type="predicted"/>
<dbReference type="SUPFAM" id="SSF103473">
    <property type="entry name" value="MFS general substrate transporter"/>
    <property type="match status" value="1"/>
</dbReference>
<protein>
    <submittedName>
        <fullName evidence="8">Major Facilitator Superfamily</fullName>
    </submittedName>
</protein>
<reference evidence="8 9" key="1">
    <citation type="submission" date="2014-03" db="EMBL/GenBank/DDBJ databases">
        <title>Genome of Polynucleobacter strain MWH-MoK4.</title>
        <authorList>
            <person name="Hahn M.W."/>
        </authorList>
    </citation>
    <scope>NUCLEOTIDE SEQUENCE [LARGE SCALE GENOMIC DNA]</scope>
    <source>
        <strain evidence="8 9">MWH-MoK4</strain>
    </source>
</reference>
<dbReference type="HOGENOM" id="CLU_047399_0_0_4"/>
<dbReference type="NCBIfam" id="NF008397">
    <property type="entry name" value="PRK11195.1"/>
    <property type="match status" value="1"/>
</dbReference>
<feature type="transmembrane region" description="Helical" evidence="7">
    <location>
        <begin position="293"/>
        <end position="312"/>
    </location>
</feature>
<dbReference type="EMBL" id="CP007501">
    <property type="protein sequence ID" value="AKD25357.1"/>
    <property type="molecule type" value="Genomic_DNA"/>
</dbReference>
<gene>
    <name evidence="8" type="ORF">CL55_00010240</name>
</gene>
<keyword evidence="6 7" id="KW-0472">Membrane</keyword>
<keyword evidence="4 7" id="KW-0812">Transmembrane</keyword>
<evidence type="ECO:0000256" key="3">
    <source>
        <dbReference type="ARBA" id="ARBA00022475"/>
    </source>
</evidence>
<dbReference type="CDD" id="cd06173">
    <property type="entry name" value="MFS_MefA_like"/>
    <property type="match status" value="1"/>
</dbReference>
<feature type="transmembrane region" description="Helical" evidence="7">
    <location>
        <begin position="69"/>
        <end position="87"/>
    </location>
</feature>
<keyword evidence="9" id="KW-1185">Reference proteome</keyword>
<feature type="transmembrane region" description="Helical" evidence="7">
    <location>
        <begin position="42"/>
        <end position="62"/>
    </location>
</feature>
<dbReference type="Proteomes" id="UP000061135">
    <property type="component" value="Chromosome"/>
</dbReference>
<name>A0A0E3ZLF0_9BURK</name>
<evidence type="ECO:0000313" key="8">
    <source>
        <dbReference type="EMBL" id="AKD25357.1"/>
    </source>
</evidence>
<dbReference type="InterPro" id="IPR011701">
    <property type="entry name" value="MFS"/>
</dbReference>
<feature type="transmembrane region" description="Helical" evidence="7">
    <location>
        <begin position="264"/>
        <end position="281"/>
    </location>
</feature>
<feature type="transmembrane region" description="Helical" evidence="7">
    <location>
        <begin position="229"/>
        <end position="252"/>
    </location>
</feature>
<dbReference type="Pfam" id="PF07690">
    <property type="entry name" value="MFS_1"/>
    <property type="match status" value="1"/>
</dbReference>
<comment type="subcellular location">
    <subcellularLocation>
        <location evidence="1">Cell membrane</location>
        <topology evidence="1">Multi-pass membrane protein</topology>
    </subcellularLocation>
</comment>
<feature type="transmembrane region" description="Helical" evidence="7">
    <location>
        <begin position="125"/>
        <end position="148"/>
    </location>
</feature>
<evidence type="ECO:0000256" key="7">
    <source>
        <dbReference type="SAM" id="Phobius"/>
    </source>
</evidence>
<dbReference type="AlphaFoldDB" id="A0A0E3ZLF0"/>
<accession>A0A0E3ZLF0</accession>
<evidence type="ECO:0000256" key="1">
    <source>
        <dbReference type="ARBA" id="ARBA00004651"/>
    </source>
</evidence>
<dbReference type="InterPro" id="IPR036259">
    <property type="entry name" value="MFS_trans_sf"/>
</dbReference>